<dbReference type="InterPro" id="IPR050527">
    <property type="entry name" value="Snail/Krueppel_Znf"/>
</dbReference>
<keyword evidence="6" id="KW-0539">Nucleus</keyword>
<evidence type="ECO:0000256" key="3">
    <source>
        <dbReference type="ARBA" id="ARBA00022737"/>
    </source>
</evidence>
<sequence length="203" mass="23050">MTTIASNNYQNLFTGQTDAFLKGDEDVVLRLDMSNSQGNPGTTFVHQVCPVVISQENATVSDDLTELKTSEPVSGRGDCRFVCTYCHKLCHSESSLQNHLALVHRDCRRFICGFCGKAYAKSFLLKSHIKCVHENIRDVTCTICQKAFSKRSVMRRHMKSVHAEKKDFHCTLCQKQFTEKKNLQMHINSLHKGKRVFVSCLIC</sequence>
<gene>
    <name evidence="9" type="ORF">PHET_08177</name>
</gene>
<reference evidence="9" key="1">
    <citation type="submission" date="2019-05" db="EMBL/GenBank/DDBJ databases">
        <title>Annotation for the trematode Paragonimus heterotremus.</title>
        <authorList>
            <person name="Choi Y.-J."/>
        </authorList>
    </citation>
    <scope>NUCLEOTIDE SEQUENCE</scope>
    <source>
        <strain evidence="9">LC</strain>
    </source>
</reference>
<evidence type="ECO:0000256" key="5">
    <source>
        <dbReference type="ARBA" id="ARBA00022833"/>
    </source>
</evidence>
<dbReference type="Gene3D" id="3.30.160.60">
    <property type="entry name" value="Classic Zinc Finger"/>
    <property type="match status" value="3"/>
</dbReference>
<evidence type="ECO:0000256" key="4">
    <source>
        <dbReference type="ARBA" id="ARBA00022771"/>
    </source>
</evidence>
<feature type="domain" description="C2H2-type" evidence="8">
    <location>
        <begin position="139"/>
        <end position="167"/>
    </location>
</feature>
<dbReference type="Proteomes" id="UP000748531">
    <property type="component" value="Unassembled WGS sequence"/>
</dbReference>
<feature type="domain" description="C2H2-type" evidence="8">
    <location>
        <begin position="168"/>
        <end position="196"/>
    </location>
</feature>
<evidence type="ECO:0000256" key="7">
    <source>
        <dbReference type="PROSITE-ProRule" id="PRU00042"/>
    </source>
</evidence>
<comment type="caution">
    <text evidence="9">The sequence shown here is derived from an EMBL/GenBank/DDBJ whole genome shotgun (WGS) entry which is preliminary data.</text>
</comment>
<dbReference type="OrthoDB" id="7930430at2759"/>
<dbReference type="GO" id="GO:0000981">
    <property type="term" value="F:DNA-binding transcription factor activity, RNA polymerase II-specific"/>
    <property type="evidence" value="ECO:0007669"/>
    <property type="project" value="TreeGrafter"/>
</dbReference>
<dbReference type="PROSITE" id="PS00028">
    <property type="entry name" value="ZINC_FINGER_C2H2_1"/>
    <property type="match status" value="4"/>
</dbReference>
<name>A0A8J4SV66_9TREM</name>
<keyword evidence="5" id="KW-0862">Zinc</keyword>
<evidence type="ECO:0000259" key="8">
    <source>
        <dbReference type="PROSITE" id="PS50157"/>
    </source>
</evidence>
<dbReference type="GO" id="GO:0008270">
    <property type="term" value="F:zinc ion binding"/>
    <property type="evidence" value="ECO:0007669"/>
    <property type="project" value="UniProtKB-KW"/>
</dbReference>
<dbReference type="EMBL" id="LUCH01004601">
    <property type="protein sequence ID" value="KAF5398831.1"/>
    <property type="molecule type" value="Genomic_DNA"/>
</dbReference>
<dbReference type="GO" id="GO:0000978">
    <property type="term" value="F:RNA polymerase II cis-regulatory region sequence-specific DNA binding"/>
    <property type="evidence" value="ECO:0007669"/>
    <property type="project" value="TreeGrafter"/>
</dbReference>
<keyword evidence="2" id="KW-0479">Metal-binding</keyword>
<keyword evidence="10" id="KW-1185">Reference proteome</keyword>
<evidence type="ECO:0000256" key="6">
    <source>
        <dbReference type="ARBA" id="ARBA00023242"/>
    </source>
</evidence>
<dbReference type="AlphaFoldDB" id="A0A8J4SV66"/>
<keyword evidence="4 7" id="KW-0863">Zinc-finger</keyword>
<evidence type="ECO:0000313" key="9">
    <source>
        <dbReference type="EMBL" id="KAF5398831.1"/>
    </source>
</evidence>
<evidence type="ECO:0000313" key="10">
    <source>
        <dbReference type="Proteomes" id="UP000748531"/>
    </source>
</evidence>
<dbReference type="SUPFAM" id="SSF57667">
    <property type="entry name" value="beta-beta-alpha zinc fingers"/>
    <property type="match status" value="2"/>
</dbReference>
<dbReference type="Pfam" id="PF00096">
    <property type="entry name" value="zf-C2H2"/>
    <property type="match status" value="1"/>
</dbReference>
<feature type="domain" description="C2H2-type" evidence="8">
    <location>
        <begin position="110"/>
        <end position="138"/>
    </location>
</feature>
<dbReference type="PANTHER" id="PTHR24388">
    <property type="entry name" value="ZINC FINGER PROTEIN"/>
    <property type="match status" value="1"/>
</dbReference>
<accession>A0A8J4SV66</accession>
<comment type="subcellular location">
    <subcellularLocation>
        <location evidence="1">Nucleus</location>
    </subcellularLocation>
</comment>
<protein>
    <recommendedName>
        <fullName evidence="8">C2H2-type domain-containing protein</fullName>
    </recommendedName>
</protein>
<dbReference type="InterPro" id="IPR013087">
    <property type="entry name" value="Znf_C2H2_type"/>
</dbReference>
<dbReference type="PROSITE" id="PS50157">
    <property type="entry name" value="ZINC_FINGER_C2H2_2"/>
    <property type="match status" value="4"/>
</dbReference>
<dbReference type="SMART" id="SM00355">
    <property type="entry name" value="ZnF_C2H2"/>
    <property type="match status" value="4"/>
</dbReference>
<evidence type="ECO:0000256" key="1">
    <source>
        <dbReference type="ARBA" id="ARBA00004123"/>
    </source>
</evidence>
<evidence type="ECO:0000256" key="2">
    <source>
        <dbReference type="ARBA" id="ARBA00022723"/>
    </source>
</evidence>
<proteinExistence type="predicted"/>
<dbReference type="GO" id="GO:0005634">
    <property type="term" value="C:nucleus"/>
    <property type="evidence" value="ECO:0007669"/>
    <property type="project" value="UniProtKB-SubCell"/>
</dbReference>
<feature type="domain" description="C2H2-type" evidence="8">
    <location>
        <begin position="81"/>
        <end position="109"/>
    </location>
</feature>
<keyword evidence="3" id="KW-0677">Repeat</keyword>
<organism evidence="9 10">
    <name type="scientific">Paragonimus heterotremus</name>
    <dbReference type="NCBI Taxonomy" id="100268"/>
    <lineage>
        <taxon>Eukaryota</taxon>
        <taxon>Metazoa</taxon>
        <taxon>Spiralia</taxon>
        <taxon>Lophotrochozoa</taxon>
        <taxon>Platyhelminthes</taxon>
        <taxon>Trematoda</taxon>
        <taxon>Digenea</taxon>
        <taxon>Plagiorchiida</taxon>
        <taxon>Troglotremata</taxon>
        <taxon>Troglotrematidae</taxon>
        <taxon>Paragonimus</taxon>
    </lineage>
</organism>
<dbReference type="PANTHER" id="PTHR24388:SF54">
    <property type="entry name" value="PROTEIN ESCARGOT"/>
    <property type="match status" value="1"/>
</dbReference>
<dbReference type="Pfam" id="PF12874">
    <property type="entry name" value="zf-met"/>
    <property type="match status" value="1"/>
</dbReference>
<dbReference type="InterPro" id="IPR036236">
    <property type="entry name" value="Znf_C2H2_sf"/>
</dbReference>